<accession>A0ABX2T5B5</accession>
<dbReference type="Pfam" id="PF03352">
    <property type="entry name" value="Adenine_glyco"/>
    <property type="match status" value="1"/>
</dbReference>
<dbReference type="SUPFAM" id="SSF48150">
    <property type="entry name" value="DNA-glycosylase"/>
    <property type="match status" value="1"/>
</dbReference>
<evidence type="ECO:0000313" key="1">
    <source>
        <dbReference type="EMBL" id="NYZ19381.1"/>
    </source>
</evidence>
<keyword evidence="2" id="KW-1185">Reference proteome</keyword>
<dbReference type="EMBL" id="JABFDB010000002">
    <property type="protein sequence ID" value="NYZ19381.1"/>
    <property type="molecule type" value="Genomic_DNA"/>
</dbReference>
<comment type="caution">
    <text evidence="1">The sequence shown here is derived from an EMBL/GenBank/DDBJ whole genome shotgun (WGS) entry which is preliminary data.</text>
</comment>
<dbReference type="InterPro" id="IPR011257">
    <property type="entry name" value="DNA_glycosylase"/>
</dbReference>
<dbReference type="Gene3D" id="1.10.340.30">
    <property type="entry name" value="Hypothetical protein, domain 2"/>
    <property type="match status" value="1"/>
</dbReference>
<gene>
    <name evidence="1" type="ORF">HND93_06630</name>
</gene>
<sequence>MSSTYCEAAPGHSFHGPYHETEYGFPSDDESVLFERLVLEINQAGLSWLTVLKKRDAFRAAFSGFDVDRVAAFGPDDVARLLADAGIVRNRLKVEAAIANARRIQEMRASHGSFAAWLRAHHPRTKPEWVKLFKGTFRFTGGEIVGEFLMSLGYLPGAHHPGCPVWDGVAALDPPWMAAVKVGYTGYGDYDLSNWTIKSKAVVQSLGRTAKK</sequence>
<dbReference type="InterPro" id="IPR005019">
    <property type="entry name" value="Adenine_glyco"/>
</dbReference>
<name>A0ABX2T5B5_9PROT</name>
<dbReference type="PANTHER" id="PTHR30037:SF4">
    <property type="entry name" value="DNA-3-METHYLADENINE GLYCOSYLASE I"/>
    <property type="match status" value="1"/>
</dbReference>
<proteinExistence type="predicted"/>
<evidence type="ECO:0000313" key="2">
    <source>
        <dbReference type="Proteomes" id="UP000584642"/>
    </source>
</evidence>
<organism evidence="1 2">
    <name type="scientific">Azospirillum oleiclasticum</name>
    <dbReference type="NCBI Taxonomy" id="2735135"/>
    <lineage>
        <taxon>Bacteria</taxon>
        <taxon>Pseudomonadati</taxon>
        <taxon>Pseudomonadota</taxon>
        <taxon>Alphaproteobacteria</taxon>
        <taxon>Rhodospirillales</taxon>
        <taxon>Azospirillaceae</taxon>
        <taxon>Azospirillum</taxon>
    </lineage>
</organism>
<dbReference type="RefSeq" id="WP_180281127.1">
    <property type="nucleotide sequence ID" value="NZ_JABFDB010000002.1"/>
</dbReference>
<protein>
    <submittedName>
        <fullName evidence="1">DNA-3-methyladenine glycosylase I</fullName>
    </submittedName>
</protein>
<dbReference type="InterPro" id="IPR052891">
    <property type="entry name" value="DNA-3mA_glycosylase"/>
</dbReference>
<reference evidence="1 2" key="1">
    <citation type="submission" date="2020-05" db="EMBL/GenBank/DDBJ databases">
        <title>Azospirillum oleiclasticum sp. nov, a nitrogen-fixing and heavy crude oil-emulsifying bacterium isolated from the crude oil of Yumen Oilfield.</title>
        <authorList>
            <person name="Wu D."/>
            <person name="Cai M."/>
            <person name="Zhang X."/>
        </authorList>
    </citation>
    <scope>NUCLEOTIDE SEQUENCE [LARGE SCALE GENOMIC DNA]</scope>
    <source>
        <strain evidence="1 2">ROY-1-1-2</strain>
    </source>
</reference>
<dbReference type="PANTHER" id="PTHR30037">
    <property type="entry name" value="DNA-3-METHYLADENINE GLYCOSYLASE 1"/>
    <property type="match status" value="1"/>
</dbReference>
<dbReference type="Proteomes" id="UP000584642">
    <property type="component" value="Unassembled WGS sequence"/>
</dbReference>